<dbReference type="Gene3D" id="3.40.960.10">
    <property type="entry name" value="VSR Endonuclease"/>
    <property type="match status" value="1"/>
</dbReference>
<feature type="domain" description="RAP" evidence="2">
    <location>
        <begin position="129"/>
        <end position="187"/>
    </location>
</feature>
<dbReference type="SMART" id="SM00952">
    <property type="entry name" value="RAP"/>
    <property type="match status" value="1"/>
</dbReference>
<comment type="caution">
    <text evidence="3">The sequence shown here is derived from an EMBL/GenBank/DDBJ whole genome shotgun (WGS) entry which is preliminary data.</text>
</comment>
<feature type="region of interest" description="Disordered" evidence="1">
    <location>
        <begin position="236"/>
        <end position="260"/>
    </location>
</feature>
<feature type="compositionally biased region" description="Basic and acidic residues" evidence="1">
    <location>
        <begin position="241"/>
        <end position="260"/>
    </location>
</feature>
<dbReference type="AlphaFoldDB" id="A7APT9"/>
<dbReference type="InterPro" id="IPR013584">
    <property type="entry name" value="RAP"/>
</dbReference>
<dbReference type="InParanoid" id="A7APT9"/>
<evidence type="ECO:0000313" key="3">
    <source>
        <dbReference type="EMBL" id="EDO08573.1"/>
    </source>
</evidence>
<name>A7APT9_BABBO</name>
<proteinExistence type="predicted"/>
<sequence length="260" mass="29482">MAQELTERRQHVMSSVCVNEVNENTHEYTSEDIHGAISKNKNTGDDMEAKSKLGHYCNAKYTMPTPATNVAQYGFRDSILDGVLSHLGTKLDVATIFKIQTLGVCHNNEVQFGPYLIDIVAETTQARKIAIEYDGPTHFYAETTMRTAKSILKHEILENTGWQVLHIPYQEWLQLPLKRKRQHLLKVNEEILKEYIEAIQRGESSDKPVENNTQSETDIIADELCTLLMEGTSNIIDIDEESKSSDKTMNDAEKQANDTH</sequence>
<gene>
    <name evidence="3" type="ORF">BBOV_III010170</name>
</gene>
<reference evidence="3" key="2">
    <citation type="submission" date="2007-08" db="EMBL/GenBank/DDBJ databases">
        <authorList>
            <person name="Nene V."/>
        </authorList>
    </citation>
    <scope>NUCLEOTIDE SEQUENCE</scope>
    <source>
        <strain evidence="3">T2Bo</strain>
    </source>
</reference>
<dbReference type="EMBL" id="AAXT01000001">
    <property type="protein sequence ID" value="EDO08573.1"/>
    <property type="molecule type" value="Genomic_DNA"/>
</dbReference>
<protein>
    <recommendedName>
        <fullName evidence="2">RAP domain-containing protein</fullName>
    </recommendedName>
</protein>
<accession>A7APT9</accession>
<evidence type="ECO:0000259" key="2">
    <source>
        <dbReference type="PROSITE" id="PS51286"/>
    </source>
</evidence>
<dbReference type="PROSITE" id="PS51286">
    <property type="entry name" value="RAP"/>
    <property type="match status" value="1"/>
</dbReference>
<reference evidence="3" key="1">
    <citation type="journal article" date="2007" name="PLoS Pathog.">
        <title>Genome sequence of Babesia bovis and comparative analysis of apicomplexan hemoprotozoa.</title>
        <authorList>
            <person name="Brayton K.A."/>
            <person name="Lau A.O.T."/>
            <person name="Herndon D.R."/>
            <person name="Hannick L."/>
            <person name="Kappmeyer L.S."/>
            <person name="Berens S.J."/>
            <person name="Bidwell S.L."/>
            <person name="Brown W.C."/>
            <person name="Crabtree J."/>
            <person name="Fadrosh D."/>
            <person name="Feldblum T."/>
            <person name="Forberger H.A."/>
            <person name="Haas B.J."/>
            <person name="Howell J.M."/>
            <person name="Khouri H."/>
            <person name="Koo H."/>
            <person name="Mann D.J."/>
            <person name="Norimine J."/>
            <person name="Paulsen I.T."/>
            <person name="Radune D."/>
            <person name="Ren Q."/>
            <person name="Smith R.K. Jr."/>
            <person name="Suarez C.E."/>
            <person name="White O."/>
            <person name="Wortman J.R."/>
            <person name="Knowles D.P. Jr."/>
            <person name="McElwain T.F."/>
            <person name="Nene V.M."/>
        </authorList>
    </citation>
    <scope>NUCLEOTIDE SEQUENCE [LARGE SCALE GENOMIC DNA]</scope>
    <source>
        <strain evidence="3">T2Bo</strain>
    </source>
</reference>
<evidence type="ECO:0000256" key="1">
    <source>
        <dbReference type="SAM" id="MobiDB-lite"/>
    </source>
</evidence>
<organism evidence="3">
    <name type="scientific">Babesia bovis</name>
    <dbReference type="NCBI Taxonomy" id="5865"/>
    <lineage>
        <taxon>Eukaryota</taxon>
        <taxon>Sar</taxon>
        <taxon>Alveolata</taxon>
        <taxon>Apicomplexa</taxon>
        <taxon>Aconoidasida</taxon>
        <taxon>Piroplasmida</taxon>
        <taxon>Babesiidae</taxon>
        <taxon>Babesia</taxon>
    </lineage>
</organism>
<dbReference type="Pfam" id="PF08373">
    <property type="entry name" value="RAP"/>
    <property type="match status" value="1"/>
</dbReference>
<dbReference type="VEuPathDB" id="PiroplasmaDB:BBOV_III010160"/>